<feature type="domain" description="RRM" evidence="3">
    <location>
        <begin position="8"/>
        <end position="83"/>
    </location>
</feature>
<dbReference type="PANTHER" id="PTHR48029">
    <property type="entry name" value="NUCLEOLAR PROTEIN 8"/>
    <property type="match status" value="1"/>
</dbReference>
<dbReference type="GO" id="GO:0003723">
    <property type="term" value="F:RNA binding"/>
    <property type="evidence" value="ECO:0007669"/>
    <property type="project" value="UniProtKB-KW"/>
</dbReference>
<evidence type="ECO:0000313" key="4">
    <source>
        <dbReference type="EMBL" id="KAF9454489.1"/>
    </source>
</evidence>
<feature type="compositionally biased region" description="Basic and acidic residues" evidence="2">
    <location>
        <begin position="198"/>
        <end position="211"/>
    </location>
</feature>
<evidence type="ECO:0000313" key="5">
    <source>
        <dbReference type="Proteomes" id="UP000807342"/>
    </source>
</evidence>
<keyword evidence="5" id="KW-1185">Reference proteome</keyword>
<reference evidence="4" key="1">
    <citation type="submission" date="2020-11" db="EMBL/GenBank/DDBJ databases">
        <authorList>
            <consortium name="DOE Joint Genome Institute"/>
            <person name="Ahrendt S."/>
            <person name="Riley R."/>
            <person name="Andreopoulos W."/>
            <person name="Labutti K."/>
            <person name="Pangilinan J."/>
            <person name="Ruiz-Duenas F.J."/>
            <person name="Barrasa J.M."/>
            <person name="Sanchez-Garcia M."/>
            <person name="Camarero S."/>
            <person name="Miyauchi S."/>
            <person name="Serrano A."/>
            <person name="Linde D."/>
            <person name="Babiker R."/>
            <person name="Drula E."/>
            <person name="Ayuso-Fernandez I."/>
            <person name="Pacheco R."/>
            <person name="Padilla G."/>
            <person name="Ferreira P."/>
            <person name="Barriuso J."/>
            <person name="Kellner H."/>
            <person name="Castanera R."/>
            <person name="Alfaro M."/>
            <person name="Ramirez L."/>
            <person name="Pisabarro A.G."/>
            <person name="Kuo A."/>
            <person name="Tritt A."/>
            <person name="Lipzen A."/>
            <person name="He G."/>
            <person name="Yan M."/>
            <person name="Ng V."/>
            <person name="Cullen D."/>
            <person name="Martin F."/>
            <person name="Rosso M.-N."/>
            <person name="Henrissat B."/>
            <person name="Hibbett D."/>
            <person name="Martinez A.T."/>
            <person name="Grigoriev I.V."/>
        </authorList>
    </citation>
    <scope>NUCLEOTIDE SEQUENCE</scope>
    <source>
        <strain evidence="4">MF-IS2</strain>
    </source>
</reference>
<accession>A0A9P5XPC9</accession>
<dbReference type="Gene3D" id="3.30.70.330">
    <property type="match status" value="1"/>
</dbReference>
<name>A0A9P5XPC9_9AGAR</name>
<evidence type="ECO:0000259" key="3">
    <source>
        <dbReference type="SMART" id="SM00360"/>
    </source>
</evidence>
<feature type="region of interest" description="Disordered" evidence="2">
    <location>
        <begin position="161"/>
        <end position="211"/>
    </location>
</feature>
<dbReference type="EMBL" id="MU151054">
    <property type="protein sequence ID" value="KAF9454489.1"/>
    <property type="molecule type" value="Genomic_DNA"/>
</dbReference>
<feature type="non-terminal residue" evidence="4">
    <location>
        <position position="211"/>
    </location>
</feature>
<dbReference type="OrthoDB" id="21643at2759"/>
<dbReference type="Pfam" id="PF00076">
    <property type="entry name" value="RRM_1"/>
    <property type="match status" value="1"/>
</dbReference>
<protein>
    <recommendedName>
        <fullName evidence="3">RRM domain-containing protein</fullName>
    </recommendedName>
</protein>
<dbReference type="PANTHER" id="PTHR48029:SF1">
    <property type="entry name" value="NUCLEOLAR PROTEIN 8"/>
    <property type="match status" value="1"/>
</dbReference>
<dbReference type="Proteomes" id="UP000807342">
    <property type="component" value="Unassembled WGS sequence"/>
</dbReference>
<sequence length="211" mass="23566">MEFTVTKRLHIAGLTPSISQQDLSRRLSSFGNVKSLDGLGILDGTGQPRKFAYATLEATPAKLSKCMNTLSGATWKGTKLRLGGETRLPRTARLYLSPNTLPSHPFTGYWRKTLNMLLKPLKVARLAKDDMEPTTAEMAERKGAWVVTPLGRVHRPLKMRPLRPLPPLPTSISVAARGRGDEKGKGKDMRKERKRAKKPDVRARRKKIDMT</sequence>
<dbReference type="InterPro" id="IPR000504">
    <property type="entry name" value="RRM_dom"/>
</dbReference>
<dbReference type="InterPro" id="IPR012677">
    <property type="entry name" value="Nucleotide-bd_a/b_plait_sf"/>
</dbReference>
<comment type="caution">
    <text evidence="4">The sequence shown here is derived from an EMBL/GenBank/DDBJ whole genome shotgun (WGS) entry which is preliminary data.</text>
</comment>
<feature type="compositionally biased region" description="Basic and acidic residues" evidence="2">
    <location>
        <begin position="178"/>
        <end position="191"/>
    </location>
</feature>
<gene>
    <name evidence="4" type="ORF">P691DRAFT_787768</name>
</gene>
<dbReference type="SUPFAM" id="SSF54928">
    <property type="entry name" value="RNA-binding domain, RBD"/>
    <property type="match status" value="1"/>
</dbReference>
<dbReference type="AlphaFoldDB" id="A0A9P5XPC9"/>
<keyword evidence="1" id="KW-0694">RNA-binding</keyword>
<proteinExistence type="predicted"/>
<evidence type="ECO:0000256" key="1">
    <source>
        <dbReference type="ARBA" id="ARBA00022884"/>
    </source>
</evidence>
<dbReference type="SMART" id="SM00360">
    <property type="entry name" value="RRM"/>
    <property type="match status" value="1"/>
</dbReference>
<organism evidence="4 5">
    <name type="scientific">Macrolepiota fuliginosa MF-IS2</name>
    <dbReference type="NCBI Taxonomy" id="1400762"/>
    <lineage>
        <taxon>Eukaryota</taxon>
        <taxon>Fungi</taxon>
        <taxon>Dikarya</taxon>
        <taxon>Basidiomycota</taxon>
        <taxon>Agaricomycotina</taxon>
        <taxon>Agaricomycetes</taxon>
        <taxon>Agaricomycetidae</taxon>
        <taxon>Agaricales</taxon>
        <taxon>Agaricineae</taxon>
        <taxon>Agaricaceae</taxon>
        <taxon>Macrolepiota</taxon>
    </lineage>
</organism>
<evidence type="ECO:0000256" key="2">
    <source>
        <dbReference type="SAM" id="MobiDB-lite"/>
    </source>
</evidence>
<dbReference type="InterPro" id="IPR035979">
    <property type="entry name" value="RBD_domain_sf"/>
</dbReference>